<evidence type="ECO:0000259" key="2">
    <source>
        <dbReference type="Pfam" id="PF13400"/>
    </source>
</evidence>
<dbReference type="Proteomes" id="UP000617979">
    <property type="component" value="Unassembled WGS sequence"/>
</dbReference>
<dbReference type="Pfam" id="PF13400">
    <property type="entry name" value="Tad"/>
    <property type="match status" value="1"/>
</dbReference>
<feature type="domain" description="Putative Flp pilus-assembly TadG-like N-terminal" evidence="2">
    <location>
        <begin position="13"/>
        <end position="57"/>
    </location>
</feature>
<name>A0ABQ1GXY4_9BACL</name>
<organism evidence="3 4">
    <name type="scientific">Kroppenstedtia guangzhouensis</name>
    <dbReference type="NCBI Taxonomy" id="1274356"/>
    <lineage>
        <taxon>Bacteria</taxon>
        <taxon>Bacillati</taxon>
        <taxon>Bacillota</taxon>
        <taxon>Bacilli</taxon>
        <taxon>Bacillales</taxon>
        <taxon>Thermoactinomycetaceae</taxon>
        <taxon>Kroppenstedtia</taxon>
    </lineage>
</organism>
<gene>
    <name evidence="3" type="ORF">GCM10007416_26290</name>
</gene>
<keyword evidence="1" id="KW-0472">Membrane</keyword>
<proteinExistence type="predicted"/>
<reference evidence="4" key="1">
    <citation type="journal article" date="2019" name="Int. J. Syst. Evol. Microbiol.">
        <title>The Global Catalogue of Microorganisms (GCM) 10K type strain sequencing project: providing services to taxonomists for standard genome sequencing and annotation.</title>
        <authorList>
            <consortium name="The Broad Institute Genomics Platform"/>
            <consortium name="The Broad Institute Genome Sequencing Center for Infectious Disease"/>
            <person name="Wu L."/>
            <person name="Ma J."/>
        </authorList>
    </citation>
    <scope>NUCLEOTIDE SEQUENCE [LARGE SCALE GENOMIC DNA]</scope>
    <source>
        <strain evidence="4">CGMCC 1.12404</strain>
    </source>
</reference>
<comment type="caution">
    <text evidence="3">The sequence shown here is derived from an EMBL/GenBank/DDBJ whole genome shotgun (WGS) entry which is preliminary data.</text>
</comment>
<keyword evidence="1" id="KW-0812">Transmembrane</keyword>
<dbReference type="RefSeq" id="WP_188432978.1">
    <property type="nucleotide sequence ID" value="NZ_BMEX01000011.1"/>
</dbReference>
<feature type="transmembrane region" description="Helical" evidence="1">
    <location>
        <begin position="20"/>
        <end position="40"/>
    </location>
</feature>
<keyword evidence="4" id="KW-1185">Reference proteome</keyword>
<evidence type="ECO:0000256" key="1">
    <source>
        <dbReference type="SAM" id="Phobius"/>
    </source>
</evidence>
<protein>
    <recommendedName>
        <fullName evidence="2">Putative Flp pilus-assembly TadG-like N-terminal domain-containing protein</fullName>
    </recommendedName>
</protein>
<evidence type="ECO:0000313" key="4">
    <source>
        <dbReference type="Proteomes" id="UP000617979"/>
    </source>
</evidence>
<accession>A0ABQ1GXY4</accession>
<sequence>MFPLGKFINGKRGNVTTLWVTGLPAFMMMFMFLASLAVVWMTHSTSQVAADSASLAATKKLDQIVQEEQQRRMNAVMAQNRGKEPGDPGYVDPYYAVLGTPQKRQYFMESVVAGHKAELISTIRSYSKKNGGGVHGKIRLSKHGRVEVVIKTKFEPPIFKEDFKNTQVQGSGTGPRREYLSWVKEGSIQVVF</sequence>
<keyword evidence="1" id="KW-1133">Transmembrane helix</keyword>
<dbReference type="EMBL" id="BMEX01000011">
    <property type="protein sequence ID" value="GGA51932.1"/>
    <property type="molecule type" value="Genomic_DNA"/>
</dbReference>
<evidence type="ECO:0000313" key="3">
    <source>
        <dbReference type="EMBL" id="GGA51932.1"/>
    </source>
</evidence>
<dbReference type="InterPro" id="IPR028087">
    <property type="entry name" value="Tad_N"/>
</dbReference>